<dbReference type="Gene3D" id="2.40.128.20">
    <property type="match status" value="1"/>
</dbReference>
<dbReference type="AlphaFoldDB" id="A0A502GPI0"/>
<accession>A0A502GPI0</accession>
<evidence type="ECO:0000256" key="2">
    <source>
        <dbReference type="PIRNR" id="PIRNR036893"/>
    </source>
</evidence>
<dbReference type="InterPro" id="IPR012674">
    <property type="entry name" value="Calycin"/>
</dbReference>
<dbReference type="InterPro" id="IPR047202">
    <property type="entry name" value="Lipocalin_Blc-like_dom"/>
</dbReference>
<dbReference type="PANTHER" id="PTHR10612">
    <property type="entry name" value="APOLIPOPROTEIN D"/>
    <property type="match status" value="1"/>
</dbReference>
<dbReference type="RefSeq" id="WP_140468786.1">
    <property type="nucleotide sequence ID" value="NZ_RCYZ01000008.1"/>
</dbReference>
<evidence type="ECO:0000313" key="4">
    <source>
        <dbReference type="EMBL" id="TPG62906.1"/>
    </source>
</evidence>
<comment type="caution">
    <text evidence="4">The sequence shown here is derived from an EMBL/GenBank/DDBJ whole genome shotgun (WGS) entry which is preliminary data.</text>
</comment>
<gene>
    <name evidence="4" type="ORF">EAH73_17720</name>
</gene>
<dbReference type="Proteomes" id="UP000317646">
    <property type="component" value="Unassembled WGS sequence"/>
</dbReference>
<dbReference type="PIRSF" id="PIRSF036893">
    <property type="entry name" value="Lipocalin_ApoD"/>
    <property type="match status" value="1"/>
</dbReference>
<proteinExistence type="inferred from homology"/>
<keyword evidence="5" id="KW-1185">Reference proteome</keyword>
<comment type="similarity">
    <text evidence="1 2">Belongs to the calycin superfamily. Lipocalin family.</text>
</comment>
<evidence type="ECO:0000313" key="5">
    <source>
        <dbReference type="Proteomes" id="UP000317646"/>
    </source>
</evidence>
<dbReference type="Pfam" id="PF08212">
    <property type="entry name" value="Lipocalin_2"/>
    <property type="match status" value="1"/>
</dbReference>
<name>A0A502GPI0_9BACT</name>
<evidence type="ECO:0000259" key="3">
    <source>
        <dbReference type="Pfam" id="PF08212"/>
    </source>
</evidence>
<dbReference type="SUPFAM" id="SSF50814">
    <property type="entry name" value="Lipocalins"/>
    <property type="match status" value="1"/>
</dbReference>
<feature type="domain" description="Lipocalin/cytosolic fatty-acid binding" evidence="3">
    <location>
        <begin position="44"/>
        <end position="185"/>
    </location>
</feature>
<dbReference type="EMBL" id="RCYZ01000008">
    <property type="protein sequence ID" value="TPG62906.1"/>
    <property type="molecule type" value="Genomic_DNA"/>
</dbReference>
<protein>
    <recommendedName>
        <fullName evidence="3">Lipocalin/cytosolic fatty-acid binding domain-containing protein</fullName>
    </recommendedName>
</protein>
<dbReference type="PANTHER" id="PTHR10612:SF34">
    <property type="entry name" value="APOLIPOPROTEIN D"/>
    <property type="match status" value="1"/>
</dbReference>
<reference evidence="4 5" key="1">
    <citation type="journal article" date="2019" name="Environ. Microbiol.">
        <title>Species interactions and distinct microbial communities in high Arctic permafrost affected cryosols are associated with the CH4 and CO2 gas fluxes.</title>
        <authorList>
            <person name="Altshuler I."/>
            <person name="Hamel J."/>
            <person name="Turney S."/>
            <person name="Magnuson E."/>
            <person name="Levesque R."/>
            <person name="Greer C."/>
            <person name="Whyte L.G."/>
        </authorList>
    </citation>
    <scope>NUCLEOTIDE SEQUENCE [LARGE SCALE GENOMIC DNA]</scope>
    <source>
        <strain evidence="4 5">S9.2P</strain>
    </source>
</reference>
<sequence>MNSSNKRRQPALVPALVATAVVGAAAFAYARRKGQAPLPTVAHVELPRYAGKWYEVARLPVYFEKDCQHVTAEYALRPDGRVEVVNTCRKCSLNGRIKKATAIARAVDGTNARLKVQFFWPFEGNYWILDLDEADYQYALVGEPSRKNLWLLSRQPQLAPDVQARLIARARALGFPVEKLYFTPQPSAS</sequence>
<dbReference type="PRINTS" id="PR01171">
    <property type="entry name" value="BCTLIPOCALIN"/>
</dbReference>
<evidence type="ECO:0000256" key="1">
    <source>
        <dbReference type="ARBA" id="ARBA00006889"/>
    </source>
</evidence>
<dbReference type="InterPro" id="IPR002446">
    <property type="entry name" value="Lipocalin_bac"/>
</dbReference>
<dbReference type="InterPro" id="IPR000566">
    <property type="entry name" value="Lipocln_cytosolic_FA-bd_dom"/>
</dbReference>
<dbReference type="OrthoDB" id="594739at2"/>
<dbReference type="CDD" id="cd19438">
    <property type="entry name" value="lipocalin_Blc-like"/>
    <property type="match status" value="1"/>
</dbReference>
<dbReference type="InterPro" id="IPR022271">
    <property type="entry name" value="Lipocalin_ApoD"/>
</dbReference>
<dbReference type="GO" id="GO:0006950">
    <property type="term" value="P:response to stress"/>
    <property type="evidence" value="ECO:0007669"/>
    <property type="project" value="UniProtKB-ARBA"/>
</dbReference>
<organism evidence="4 5">
    <name type="scientific">Hymenobacter nivis</name>
    <dbReference type="NCBI Taxonomy" id="1850093"/>
    <lineage>
        <taxon>Bacteria</taxon>
        <taxon>Pseudomonadati</taxon>
        <taxon>Bacteroidota</taxon>
        <taxon>Cytophagia</taxon>
        <taxon>Cytophagales</taxon>
        <taxon>Hymenobacteraceae</taxon>
        <taxon>Hymenobacter</taxon>
    </lineage>
</organism>